<keyword evidence="1" id="KW-0812">Transmembrane</keyword>
<reference evidence="2" key="1">
    <citation type="journal article" date="2020" name="Stud. Mycol.">
        <title>101 Dothideomycetes genomes: a test case for predicting lifestyles and emergence of pathogens.</title>
        <authorList>
            <person name="Haridas S."/>
            <person name="Albert R."/>
            <person name="Binder M."/>
            <person name="Bloem J."/>
            <person name="Labutti K."/>
            <person name="Salamov A."/>
            <person name="Andreopoulos B."/>
            <person name="Baker S."/>
            <person name="Barry K."/>
            <person name="Bills G."/>
            <person name="Bluhm B."/>
            <person name="Cannon C."/>
            <person name="Castanera R."/>
            <person name="Culley D."/>
            <person name="Daum C."/>
            <person name="Ezra D."/>
            <person name="Gonzalez J."/>
            <person name="Henrissat B."/>
            <person name="Kuo A."/>
            <person name="Liang C."/>
            <person name="Lipzen A."/>
            <person name="Lutzoni F."/>
            <person name="Magnuson J."/>
            <person name="Mondo S."/>
            <person name="Nolan M."/>
            <person name="Ohm R."/>
            <person name="Pangilinan J."/>
            <person name="Park H.-J."/>
            <person name="Ramirez L."/>
            <person name="Alfaro M."/>
            <person name="Sun H."/>
            <person name="Tritt A."/>
            <person name="Yoshinaga Y."/>
            <person name="Zwiers L.-H."/>
            <person name="Turgeon B."/>
            <person name="Goodwin S."/>
            <person name="Spatafora J."/>
            <person name="Crous P."/>
            <person name="Grigoriev I."/>
        </authorList>
    </citation>
    <scope>NUCLEOTIDE SEQUENCE</scope>
    <source>
        <strain evidence="2">CBS 675.92</strain>
    </source>
</reference>
<protein>
    <recommendedName>
        <fullName evidence="4">Increased loss of mitochondrial DNA protein 1</fullName>
    </recommendedName>
</protein>
<dbReference type="OrthoDB" id="5299849at2759"/>
<proteinExistence type="predicted"/>
<keyword evidence="1" id="KW-0472">Membrane</keyword>
<gene>
    <name evidence="2" type="ORF">CC80DRAFT_426956</name>
</gene>
<dbReference type="PANTHER" id="PTHR28029:SF1">
    <property type="entry name" value="PROTEIN ILM1"/>
    <property type="match status" value="1"/>
</dbReference>
<evidence type="ECO:0000313" key="3">
    <source>
        <dbReference type="Proteomes" id="UP000800035"/>
    </source>
</evidence>
<dbReference type="Proteomes" id="UP000800035">
    <property type="component" value="Unassembled WGS sequence"/>
</dbReference>
<keyword evidence="3" id="KW-1185">Reference proteome</keyword>
<evidence type="ECO:0008006" key="4">
    <source>
        <dbReference type="Google" id="ProtNLM"/>
    </source>
</evidence>
<dbReference type="PANTHER" id="PTHR28029">
    <property type="entry name" value="PROTEIN ILM1"/>
    <property type="match status" value="1"/>
</dbReference>
<sequence>MAIISTYTLIRSLSLFHITLAIIFLRNPRLIAEQNIVFLFQEAMQLPTPRDFLKPSATTAFIAVLLAFLGINDLASFSLSEEYLEAYWGAQTPARLLFLFGVTGYSYAFKEGGLFAGTGRAYTRNVGDHLKNSIVFSWGFLELAAWFWIFISLRDERRQRAIKLLERRKAEQDRM</sequence>
<name>A0A6A5TC74_9PLEO</name>
<evidence type="ECO:0000313" key="2">
    <source>
        <dbReference type="EMBL" id="KAF1950385.1"/>
    </source>
</evidence>
<dbReference type="Pfam" id="PF10311">
    <property type="entry name" value="Ilm1"/>
    <property type="match status" value="1"/>
</dbReference>
<keyword evidence="1" id="KW-1133">Transmembrane helix</keyword>
<dbReference type="EMBL" id="ML977026">
    <property type="protein sequence ID" value="KAF1950385.1"/>
    <property type="molecule type" value="Genomic_DNA"/>
</dbReference>
<feature type="transmembrane region" description="Helical" evidence="1">
    <location>
        <begin position="52"/>
        <end position="71"/>
    </location>
</feature>
<accession>A0A6A5TC74</accession>
<dbReference type="InterPro" id="IPR018815">
    <property type="entry name" value="Incr_loss_mito_DNA_1"/>
</dbReference>
<evidence type="ECO:0000256" key="1">
    <source>
        <dbReference type="SAM" id="Phobius"/>
    </source>
</evidence>
<feature type="transmembrane region" description="Helical" evidence="1">
    <location>
        <begin position="134"/>
        <end position="153"/>
    </location>
</feature>
<organism evidence="2 3">
    <name type="scientific">Byssothecium circinans</name>
    <dbReference type="NCBI Taxonomy" id="147558"/>
    <lineage>
        <taxon>Eukaryota</taxon>
        <taxon>Fungi</taxon>
        <taxon>Dikarya</taxon>
        <taxon>Ascomycota</taxon>
        <taxon>Pezizomycotina</taxon>
        <taxon>Dothideomycetes</taxon>
        <taxon>Pleosporomycetidae</taxon>
        <taxon>Pleosporales</taxon>
        <taxon>Massarineae</taxon>
        <taxon>Massarinaceae</taxon>
        <taxon>Byssothecium</taxon>
    </lineage>
</organism>
<feature type="transmembrane region" description="Helical" evidence="1">
    <location>
        <begin position="6"/>
        <end position="25"/>
    </location>
</feature>
<dbReference type="AlphaFoldDB" id="A0A6A5TC74"/>